<evidence type="ECO:0000256" key="1">
    <source>
        <dbReference type="ARBA" id="ARBA00004123"/>
    </source>
</evidence>
<evidence type="ECO:0000256" key="2">
    <source>
        <dbReference type="ARBA" id="ARBA00004496"/>
    </source>
</evidence>
<dbReference type="OrthoDB" id="5600060at2759"/>
<evidence type="ECO:0000256" key="4">
    <source>
        <dbReference type="ARBA" id="ARBA00023242"/>
    </source>
</evidence>
<dbReference type="Proteomes" id="UP000318571">
    <property type="component" value="Chromosome 7"/>
</dbReference>
<dbReference type="GO" id="GO:0005737">
    <property type="term" value="C:cytoplasm"/>
    <property type="evidence" value="ECO:0007669"/>
    <property type="project" value="UniProtKB-SubCell"/>
</dbReference>
<accession>A0A553P450</accession>
<dbReference type="PANTHER" id="PTHR46094">
    <property type="entry name" value="INTEGRATOR COMPLEX SUBUNIT 9"/>
    <property type="match status" value="1"/>
</dbReference>
<protein>
    <recommendedName>
        <fullName evidence="5">Beta-Casp domain-containing protein</fullName>
    </recommendedName>
</protein>
<dbReference type="Gene3D" id="3.40.50.10890">
    <property type="match status" value="1"/>
</dbReference>
<proteinExistence type="predicted"/>
<name>A0A553P450_TIGCA</name>
<dbReference type="OMA" id="AMKAVHC"/>
<dbReference type="Gene3D" id="3.60.15.10">
    <property type="entry name" value="Ribonuclease Z/Hydroxyacylglutathione hydrolase-like"/>
    <property type="match status" value="1"/>
</dbReference>
<organism evidence="6 7">
    <name type="scientific">Tigriopus californicus</name>
    <name type="common">Marine copepod</name>
    <dbReference type="NCBI Taxonomy" id="6832"/>
    <lineage>
        <taxon>Eukaryota</taxon>
        <taxon>Metazoa</taxon>
        <taxon>Ecdysozoa</taxon>
        <taxon>Arthropoda</taxon>
        <taxon>Crustacea</taxon>
        <taxon>Multicrustacea</taxon>
        <taxon>Hexanauplia</taxon>
        <taxon>Copepoda</taxon>
        <taxon>Harpacticoida</taxon>
        <taxon>Harpacticidae</taxon>
        <taxon>Tigriopus</taxon>
    </lineage>
</organism>
<dbReference type="InterPro" id="IPR048660">
    <property type="entry name" value="IntS9-like_C"/>
</dbReference>
<dbReference type="Pfam" id="PF21382">
    <property type="entry name" value="IntS9_C"/>
    <property type="match status" value="1"/>
</dbReference>
<dbReference type="Pfam" id="PF10996">
    <property type="entry name" value="Beta-Casp"/>
    <property type="match status" value="1"/>
</dbReference>
<evidence type="ECO:0000259" key="5">
    <source>
        <dbReference type="SMART" id="SM01027"/>
    </source>
</evidence>
<dbReference type="PANTHER" id="PTHR46094:SF1">
    <property type="entry name" value="INTEGRATOR COMPLEX SUBUNIT 9"/>
    <property type="match status" value="1"/>
</dbReference>
<dbReference type="SUPFAM" id="SSF56281">
    <property type="entry name" value="Metallo-hydrolase/oxidoreductase"/>
    <property type="match status" value="1"/>
</dbReference>
<evidence type="ECO:0000313" key="7">
    <source>
        <dbReference type="Proteomes" id="UP000318571"/>
    </source>
</evidence>
<keyword evidence="4" id="KW-0539">Nucleus</keyword>
<dbReference type="GO" id="GO:0034472">
    <property type="term" value="P:snRNA 3'-end processing"/>
    <property type="evidence" value="ECO:0007669"/>
    <property type="project" value="TreeGrafter"/>
</dbReference>
<dbReference type="EMBL" id="VCGU01000008">
    <property type="protein sequence ID" value="TRY72412.1"/>
    <property type="molecule type" value="Genomic_DNA"/>
</dbReference>
<reference evidence="6 7" key="1">
    <citation type="journal article" date="2018" name="Nat. Ecol. Evol.">
        <title>Genomic signatures of mitonuclear coevolution across populations of Tigriopus californicus.</title>
        <authorList>
            <person name="Barreto F.S."/>
            <person name="Watson E.T."/>
            <person name="Lima T.G."/>
            <person name="Willett C.S."/>
            <person name="Edmands S."/>
            <person name="Li W."/>
            <person name="Burton R.S."/>
        </authorList>
    </citation>
    <scope>NUCLEOTIDE SEQUENCE [LARGE SCALE GENOMIC DNA]</scope>
    <source>
        <strain evidence="6 7">San Diego</strain>
    </source>
</reference>
<dbReference type="AlphaFoldDB" id="A0A553P450"/>
<dbReference type="SMART" id="SM01027">
    <property type="entry name" value="Beta-Casp"/>
    <property type="match status" value="1"/>
</dbReference>
<evidence type="ECO:0000313" key="6">
    <source>
        <dbReference type="EMBL" id="TRY72412.1"/>
    </source>
</evidence>
<gene>
    <name evidence="6" type="ORF">TCAL_03963</name>
</gene>
<keyword evidence="7" id="KW-1185">Reference proteome</keyword>
<dbReference type="STRING" id="6832.A0A553P450"/>
<sequence length="679" mass="76035">MKLICLSGCPNKPCYILKFKGLTLMLDCGLDMGSALNFMPVPLVHSQKLQQLGNYHPKDGQDPAIEMELKEANVLNHVFVDSVPEFAAPDLTMVDMAEVDCILISNYSNMLALPYITEETGFKGMIFLTEPTLHFGRLFMEETIEYIARSTKGQSARRWKDLHQTLPHPLCESVNPQAWRTIYNREMMESCLSKVQLVGYSEKMDVFGLLEVSPVSSGYRLGSSNWIISSEFERIAYVSGTSTLTTHPCPMEQAPLRNMNCVILTALTQTPQTNPDPMIGEFCKTVIETTRQGGNVLVPCYPSGIVYDLFECLAGQMDINSLSTIPMFFVSPVADSSLAYSNIMAEWLSATKQNRVYLPDEPFPHGNLAKSGRLKSFRSLHDENFSTEYRQPCIMFCGHPSLRFGDAIHFIELWGSNPNNTIVFTEPSFNHALALAPFQPLLMKAVHCPIDTSLNFGQSKKLIRDLKPGCLVVPEIYTHPPAATPNRSDLKMETDIPKYTLSRYETITLPIKTKFESINIDPKLASALRPVEIRPGLAIATITGNLIAKNNKFELLAIEDKPIEIPQKRKRDSRGLIASSLSTSSTPLIPIKSRKPAEYLYGKLNVKEFVQKLSAIGIQDARVEELSKGCSIINLESEDTLIQVEESQTHILSHDETAKDKDLNRQRIRDLLLGCLNKF</sequence>
<evidence type="ECO:0000256" key="3">
    <source>
        <dbReference type="ARBA" id="ARBA00022490"/>
    </source>
</evidence>
<dbReference type="InterPro" id="IPR036866">
    <property type="entry name" value="RibonucZ/Hydroxyglut_hydro"/>
</dbReference>
<feature type="domain" description="Beta-Casp" evidence="5">
    <location>
        <begin position="306"/>
        <end position="433"/>
    </location>
</feature>
<dbReference type="InterPro" id="IPR022712">
    <property type="entry name" value="Beta_Casp"/>
</dbReference>
<keyword evidence="3" id="KW-0963">Cytoplasm</keyword>
<dbReference type="InterPro" id="IPR027074">
    <property type="entry name" value="Integrator_9su"/>
</dbReference>
<comment type="caution">
    <text evidence="6">The sequence shown here is derived from an EMBL/GenBank/DDBJ whole genome shotgun (WGS) entry which is preliminary data.</text>
</comment>
<dbReference type="GO" id="GO:0032039">
    <property type="term" value="C:integrator complex"/>
    <property type="evidence" value="ECO:0007669"/>
    <property type="project" value="InterPro"/>
</dbReference>
<comment type="subcellular location">
    <subcellularLocation>
        <location evidence="2">Cytoplasm</location>
    </subcellularLocation>
    <subcellularLocation>
        <location evidence="1">Nucleus</location>
    </subcellularLocation>
</comment>